<dbReference type="InterPro" id="IPR011527">
    <property type="entry name" value="ABC1_TM_dom"/>
</dbReference>
<feature type="domain" description="ABC transmembrane type-1" evidence="9">
    <location>
        <begin position="3"/>
        <end position="281"/>
    </location>
</feature>
<evidence type="ECO:0000256" key="6">
    <source>
        <dbReference type="ARBA" id="ARBA00023136"/>
    </source>
</evidence>
<evidence type="ECO:0000313" key="11">
    <source>
        <dbReference type="EMBL" id="SDW11525.1"/>
    </source>
</evidence>
<evidence type="ECO:0000313" key="12">
    <source>
        <dbReference type="Proteomes" id="UP000199541"/>
    </source>
</evidence>
<dbReference type="PROSITE" id="PS00211">
    <property type="entry name" value="ABC_TRANSPORTER_1"/>
    <property type="match status" value="1"/>
</dbReference>
<accession>A0AAN4UNM8</accession>
<dbReference type="AlphaFoldDB" id="A0AAN4UNM8"/>
<dbReference type="PROSITE" id="PS50929">
    <property type="entry name" value="ABC_TM1F"/>
    <property type="match status" value="1"/>
</dbReference>
<dbReference type="InterPro" id="IPR039421">
    <property type="entry name" value="Type_1_exporter"/>
</dbReference>
<keyword evidence="3" id="KW-0547">Nucleotide-binding</keyword>
<proteinExistence type="predicted"/>
<dbReference type="GO" id="GO:0030253">
    <property type="term" value="P:protein secretion by the type I secretion system"/>
    <property type="evidence" value="ECO:0007669"/>
    <property type="project" value="InterPro"/>
</dbReference>
<keyword evidence="5 7" id="KW-1133">Transmembrane helix</keyword>
<keyword evidence="2 7" id="KW-0812">Transmembrane</keyword>
<reference evidence="10" key="1">
    <citation type="journal article" date="2014" name="Int. J. Syst. Evol. Microbiol.">
        <title>Complete genome sequence of Corynebacterium casei LMG S-19264T (=DSM 44701T), isolated from a smear-ripened cheese.</title>
        <authorList>
            <consortium name="US DOE Joint Genome Institute (JGI-PGF)"/>
            <person name="Walter F."/>
            <person name="Albersmeier A."/>
            <person name="Kalinowski J."/>
            <person name="Ruckert C."/>
        </authorList>
    </citation>
    <scope>NUCLEOTIDE SEQUENCE</scope>
    <source>
        <strain evidence="10">CGMCC 1.10859</strain>
    </source>
</reference>
<keyword evidence="10" id="KW-0378">Hydrolase</keyword>
<evidence type="ECO:0000259" key="8">
    <source>
        <dbReference type="PROSITE" id="PS50893"/>
    </source>
</evidence>
<feature type="transmembrane region" description="Helical" evidence="7">
    <location>
        <begin position="126"/>
        <end position="155"/>
    </location>
</feature>
<gene>
    <name evidence="10" type="ORF">GCM10008024_02450</name>
    <name evidence="11" type="ORF">SAMN05444006_101302</name>
</gene>
<dbReference type="PANTHER" id="PTHR24221:SF248">
    <property type="entry name" value="ABC TRANSPORTER TRANSMEMBRANE REGION"/>
    <property type="match status" value="1"/>
</dbReference>
<dbReference type="Gene3D" id="1.20.1560.10">
    <property type="entry name" value="ABC transporter type 1, transmembrane domain"/>
    <property type="match status" value="1"/>
</dbReference>
<dbReference type="Pfam" id="PF00664">
    <property type="entry name" value="ABC_membrane"/>
    <property type="match status" value="1"/>
</dbReference>
<evidence type="ECO:0000256" key="1">
    <source>
        <dbReference type="ARBA" id="ARBA00004651"/>
    </source>
</evidence>
<evidence type="ECO:0000256" key="3">
    <source>
        <dbReference type="ARBA" id="ARBA00022741"/>
    </source>
</evidence>
<dbReference type="GO" id="GO:0034040">
    <property type="term" value="F:ATPase-coupled lipid transmembrane transporter activity"/>
    <property type="evidence" value="ECO:0007669"/>
    <property type="project" value="TreeGrafter"/>
</dbReference>
<keyword evidence="10" id="KW-0645">Protease</keyword>
<evidence type="ECO:0000256" key="2">
    <source>
        <dbReference type="ARBA" id="ARBA00022692"/>
    </source>
</evidence>
<dbReference type="GO" id="GO:0005886">
    <property type="term" value="C:plasma membrane"/>
    <property type="evidence" value="ECO:0007669"/>
    <property type="project" value="UniProtKB-SubCell"/>
</dbReference>
<organism evidence="10 13">
    <name type="scientific">Allgaiera indica</name>
    <dbReference type="NCBI Taxonomy" id="765699"/>
    <lineage>
        <taxon>Bacteria</taxon>
        <taxon>Pseudomonadati</taxon>
        <taxon>Pseudomonadota</taxon>
        <taxon>Alphaproteobacteria</taxon>
        <taxon>Rhodobacterales</taxon>
        <taxon>Paracoccaceae</taxon>
        <taxon>Allgaiera</taxon>
    </lineage>
</organism>
<dbReference type="RefSeq" id="WP_244520934.1">
    <property type="nucleotide sequence ID" value="NZ_FNOB01000001.1"/>
</dbReference>
<dbReference type="Pfam" id="PF00005">
    <property type="entry name" value="ABC_tran"/>
    <property type="match status" value="1"/>
</dbReference>
<dbReference type="InterPro" id="IPR017871">
    <property type="entry name" value="ABC_transporter-like_CS"/>
</dbReference>
<evidence type="ECO:0000313" key="10">
    <source>
        <dbReference type="EMBL" id="GHD98537.1"/>
    </source>
</evidence>
<evidence type="ECO:0000259" key="9">
    <source>
        <dbReference type="PROSITE" id="PS50929"/>
    </source>
</evidence>
<evidence type="ECO:0000256" key="5">
    <source>
        <dbReference type="ARBA" id="ARBA00022989"/>
    </source>
</evidence>
<dbReference type="InterPro" id="IPR003593">
    <property type="entry name" value="AAA+_ATPase"/>
</dbReference>
<dbReference type="InterPro" id="IPR003439">
    <property type="entry name" value="ABC_transporter-like_ATP-bd"/>
</dbReference>
<dbReference type="SUPFAM" id="SSF90123">
    <property type="entry name" value="ABC transporter transmembrane region"/>
    <property type="match status" value="1"/>
</dbReference>
<comment type="caution">
    <text evidence="10">The sequence shown here is derived from an EMBL/GenBank/DDBJ whole genome shotgun (WGS) entry which is preliminary data.</text>
</comment>
<dbReference type="NCBIfam" id="TIGR01842">
    <property type="entry name" value="type_I_sec_PrtD"/>
    <property type="match status" value="1"/>
</dbReference>
<protein>
    <submittedName>
        <fullName evidence="11">ATP-binding cassette, subfamily C</fullName>
    </submittedName>
    <submittedName>
        <fullName evidence="10">Protease/lipase ABC transporter permease/ATP-binding protein</fullName>
    </submittedName>
</protein>
<dbReference type="SMART" id="SM00382">
    <property type="entry name" value="AAA"/>
    <property type="match status" value="1"/>
</dbReference>
<dbReference type="InterPro" id="IPR036640">
    <property type="entry name" value="ABC1_TM_sf"/>
</dbReference>
<dbReference type="PROSITE" id="PS50893">
    <property type="entry name" value="ABC_TRANSPORTER_2"/>
    <property type="match status" value="1"/>
</dbReference>
<dbReference type="Proteomes" id="UP000634647">
    <property type="component" value="Unassembled WGS sequence"/>
</dbReference>
<dbReference type="InterPro" id="IPR010128">
    <property type="entry name" value="ATPase_T1SS_PrtD-like"/>
</dbReference>
<evidence type="ECO:0000313" key="13">
    <source>
        <dbReference type="Proteomes" id="UP000634647"/>
    </source>
</evidence>
<reference evidence="11 12" key="2">
    <citation type="submission" date="2016-10" db="EMBL/GenBank/DDBJ databases">
        <authorList>
            <person name="Varghese N."/>
            <person name="Submissions S."/>
        </authorList>
    </citation>
    <scope>NUCLEOTIDE SEQUENCE [LARGE SCALE GENOMIC DNA]</scope>
    <source>
        <strain evidence="11 12">DSM 24802</strain>
    </source>
</reference>
<dbReference type="GO" id="GO:0030256">
    <property type="term" value="C:type I protein secretion system complex"/>
    <property type="evidence" value="ECO:0007669"/>
    <property type="project" value="InterPro"/>
</dbReference>
<reference evidence="10" key="3">
    <citation type="submission" date="2023-06" db="EMBL/GenBank/DDBJ databases">
        <authorList>
            <person name="Sun Q."/>
            <person name="Zhou Y."/>
        </authorList>
    </citation>
    <scope>NUCLEOTIDE SEQUENCE</scope>
    <source>
        <strain evidence="10">CGMCC 1.10859</strain>
    </source>
</reference>
<dbReference type="Gene3D" id="3.40.50.300">
    <property type="entry name" value="P-loop containing nucleotide triphosphate hydrolases"/>
    <property type="match status" value="1"/>
</dbReference>
<evidence type="ECO:0000256" key="7">
    <source>
        <dbReference type="SAM" id="Phobius"/>
    </source>
</evidence>
<dbReference type="Proteomes" id="UP000199541">
    <property type="component" value="Unassembled WGS sequence"/>
</dbReference>
<feature type="domain" description="ABC transporter" evidence="8">
    <location>
        <begin position="314"/>
        <end position="548"/>
    </location>
</feature>
<feature type="transmembrane region" description="Helical" evidence="7">
    <location>
        <begin position="6"/>
        <end position="27"/>
    </location>
</feature>
<dbReference type="InterPro" id="IPR027417">
    <property type="entry name" value="P-loop_NTPase"/>
</dbReference>
<evidence type="ECO:0000256" key="4">
    <source>
        <dbReference type="ARBA" id="ARBA00022840"/>
    </source>
</evidence>
<dbReference type="GO" id="GO:0006508">
    <property type="term" value="P:proteolysis"/>
    <property type="evidence" value="ECO:0007669"/>
    <property type="project" value="UniProtKB-KW"/>
</dbReference>
<name>A0AAN4UNM8_9RHOB</name>
<keyword evidence="6 7" id="KW-0472">Membrane</keyword>
<keyword evidence="4 11" id="KW-0067">ATP-binding</keyword>
<dbReference type="SUPFAM" id="SSF52540">
    <property type="entry name" value="P-loop containing nucleoside triphosphate hydrolases"/>
    <property type="match status" value="1"/>
</dbReference>
<keyword evidence="12" id="KW-1185">Reference proteome</keyword>
<sequence>MIAAAFVFSIFVNLLMLTGSLFMLQVYDRVLASRSMETLTALFLLVSGLFLLMGVIDYARGRLMGRVGARFQTALDARVFEAALRRTQIPAERAAPTSALRDIDAVQALLSSPVLLALMDLPWTPLFVAAIFIFHPLLGATAVVGGLVLVAIGIANQMLTARKVREAQSAQAQAHHFAEHARSGAEVVMTQGMRRAILQRWLSLRTEALRQSLAAADWTGSFTTTTRTFRLYLQSTMLAVGAYLVLKNQITAGAMVASSIMLGRALAPVEQAIGQWPMIQKARAAWVSLGRYLAATPIFPKLTRLPVPEARLDVRGLSVVAPGRRAPLITNISFSVMPGQALAVIGASGMGKSTLARALLGYWPPASGEIRLGGATLDQYEPEDLGRHIGYLPQQVTLFTGTVAENIARMATSPDSEAVIEAARRANAHEMILKLPEGYGTRLDGNGSRLSGGQCQRIALARALYGNPQLLLLDEPNSALDSEGSEALNRAVVQAKQEGRAVIIMTHRPMAIVACDVLLVMEGGQIKAAGPRDEVLSKVLQNASVVQATVQAASRAQGGAE</sequence>
<dbReference type="GO" id="GO:0016887">
    <property type="term" value="F:ATP hydrolysis activity"/>
    <property type="evidence" value="ECO:0007669"/>
    <property type="project" value="InterPro"/>
</dbReference>
<dbReference type="GO" id="GO:0008233">
    <property type="term" value="F:peptidase activity"/>
    <property type="evidence" value="ECO:0007669"/>
    <property type="project" value="UniProtKB-KW"/>
</dbReference>
<dbReference type="EMBL" id="FNOB01000001">
    <property type="protein sequence ID" value="SDW11525.1"/>
    <property type="molecule type" value="Genomic_DNA"/>
</dbReference>
<dbReference type="GO" id="GO:0140359">
    <property type="term" value="F:ABC-type transporter activity"/>
    <property type="evidence" value="ECO:0007669"/>
    <property type="project" value="InterPro"/>
</dbReference>
<feature type="transmembrane region" description="Helical" evidence="7">
    <location>
        <begin position="39"/>
        <end position="56"/>
    </location>
</feature>
<comment type="subcellular location">
    <subcellularLocation>
        <location evidence="1">Cell membrane</location>
        <topology evidence="1">Multi-pass membrane protein</topology>
    </subcellularLocation>
</comment>
<dbReference type="EMBL" id="BNAB01000001">
    <property type="protein sequence ID" value="GHD98537.1"/>
    <property type="molecule type" value="Genomic_DNA"/>
</dbReference>
<dbReference type="PANTHER" id="PTHR24221">
    <property type="entry name" value="ATP-BINDING CASSETTE SUB-FAMILY B"/>
    <property type="match status" value="1"/>
</dbReference>
<dbReference type="GO" id="GO:0005524">
    <property type="term" value="F:ATP binding"/>
    <property type="evidence" value="ECO:0007669"/>
    <property type="project" value="UniProtKB-KW"/>
</dbReference>